<reference evidence="3" key="1">
    <citation type="journal article" date="2019" name="Int. J. Syst. Evol. Microbiol.">
        <title>The Global Catalogue of Microorganisms (GCM) 10K type strain sequencing project: providing services to taxonomists for standard genome sequencing and annotation.</title>
        <authorList>
            <consortium name="The Broad Institute Genomics Platform"/>
            <consortium name="The Broad Institute Genome Sequencing Center for Infectious Disease"/>
            <person name="Wu L."/>
            <person name="Ma J."/>
        </authorList>
    </citation>
    <scope>NUCLEOTIDE SEQUENCE [LARGE SCALE GENOMIC DNA]</scope>
    <source>
        <strain evidence="3">CGMCC 1.16455</strain>
    </source>
</reference>
<name>A0ABW0FJJ1_9MICO</name>
<organism evidence="2 3">
    <name type="scientific">Brachybacterium tyrofermentans</name>
    <dbReference type="NCBI Taxonomy" id="47848"/>
    <lineage>
        <taxon>Bacteria</taxon>
        <taxon>Bacillati</taxon>
        <taxon>Actinomycetota</taxon>
        <taxon>Actinomycetes</taxon>
        <taxon>Micrococcales</taxon>
        <taxon>Dermabacteraceae</taxon>
        <taxon>Brachybacterium</taxon>
    </lineage>
</organism>
<protein>
    <submittedName>
        <fullName evidence="2">Uncharacterized protein</fullName>
    </submittedName>
</protein>
<feature type="region of interest" description="Disordered" evidence="1">
    <location>
        <begin position="1"/>
        <end position="36"/>
    </location>
</feature>
<proteinExistence type="predicted"/>
<comment type="caution">
    <text evidence="2">The sequence shown here is derived from an EMBL/GenBank/DDBJ whole genome shotgun (WGS) entry which is preliminary data.</text>
</comment>
<dbReference type="GeneID" id="303298019"/>
<dbReference type="RefSeq" id="WP_343925002.1">
    <property type="nucleotide sequence ID" value="NZ_BAAAIR010000043.1"/>
</dbReference>
<evidence type="ECO:0000256" key="1">
    <source>
        <dbReference type="SAM" id="MobiDB-lite"/>
    </source>
</evidence>
<evidence type="ECO:0000313" key="2">
    <source>
        <dbReference type="EMBL" id="MFC5298055.1"/>
    </source>
</evidence>
<gene>
    <name evidence="2" type="ORF">ACFPK8_11085</name>
</gene>
<accession>A0ABW0FJJ1</accession>
<sequence>MSDAAARHPPRLEQSARIPRERFEEEADVAEQPRQTLHAALPHSIERPRRVRGTFRITDIVARRRHAPSIPRTTDKRNTSAKMWIKLKATK</sequence>
<evidence type="ECO:0000313" key="3">
    <source>
        <dbReference type="Proteomes" id="UP001595937"/>
    </source>
</evidence>
<keyword evidence="3" id="KW-1185">Reference proteome</keyword>
<dbReference type="Proteomes" id="UP001595937">
    <property type="component" value="Unassembled WGS sequence"/>
</dbReference>
<dbReference type="EMBL" id="JBHSLN010000024">
    <property type="protein sequence ID" value="MFC5298055.1"/>
    <property type="molecule type" value="Genomic_DNA"/>
</dbReference>